<name>A0A9W4GG68_BLUGR</name>
<evidence type="ECO:0000313" key="2">
    <source>
        <dbReference type="Proteomes" id="UP000683417"/>
    </source>
</evidence>
<comment type="caution">
    <text evidence="1">The sequence shown here is derived from an EMBL/GenBank/DDBJ whole genome shotgun (WGS) entry which is preliminary data.</text>
</comment>
<sequence length="386" mass="44030">MKRSSVIFGVLTSFLSYTIGVFFVSEDFVCDEQVIPYHAVSQAANDACQGLIHAQKDKKYPSVYDGSSTFFVSDAILFASAISRQGEISYRGPSRDLRLIIDSSCNFFGIVIKSNTSPDRRCYQPADPSGELDLYDSRVSRSLPVFRGYKCGYKIFGNSQVEKILKEAYENSSLWQSQETVISFSRLLDIGQLFGREILLLPSKISYTPEQFKEVTSNPSLIVIDSEYRLLGMVNKVGNQWEKCLELWEKEPEPFQSVDNTRNSIGEWLFSGVREYRCGEFLYSRESVNSHMQMACTLIRPPDGYNGKKWKIKLTPLRLLPSISRSKLWKINLRLPENNEYNYGKAQRVSNNGVVILDQQCNFYGVFWYIGKDVYSCDGQSFSLVS</sequence>
<dbReference type="EMBL" id="CAJHIT010000006">
    <property type="protein sequence ID" value="CAD6502565.1"/>
    <property type="molecule type" value="Genomic_DNA"/>
</dbReference>
<gene>
    <name evidence="1" type="ORF">BGTH12_LOCUS3923</name>
</gene>
<accession>A0A9W4GG68</accession>
<protein>
    <submittedName>
        <fullName evidence="1">BgTH12-05156</fullName>
    </submittedName>
</protein>
<evidence type="ECO:0000313" key="1">
    <source>
        <dbReference type="EMBL" id="CAD6502565.1"/>
    </source>
</evidence>
<dbReference type="Proteomes" id="UP000683417">
    <property type="component" value="Unassembled WGS sequence"/>
</dbReference>
<proteinExistence type="predicted"/>
<organism evidence="1 2">
    <name type="scientific">Blumeria graminis f. sp. triticale</name>
    <dbReference type="NCBI Taxonomy" id="1689686"/>
    <lineage>
        <taxon>Eukaryota</taxon>
        <taxon>Fungi</taxon>
        <taxon>Dikarya</taxon>
        <taxon>Ascomycota</taxon>
        <taxon>Pezizomycotina</taxon>
        <taxon>Leotiomycetes</taxon>
        <taxon>Erysiphales</taxon>
        <taxon>Erysiphaceae</taxon>
        <taxon>Blumeria</taxon>
    </lineage>
</organism>
<reference evidence="1" key="1">
    <citation type="submission" date="2020-10" db="EMBL/GenBank/DDBJ databases">
        <authorList>
            <person name="Muller C M."/>
        </authorList>
    </citation>
    <scope>NUCLEOTIDE SEQUENCE</scope>
    <source>
        <strain evidence="1">THUN-12</strain>
    </source>
</reference>
<dbReference type="AlphaFoldDB" id="A0A9W4GG68"/>